<evidence type="ECO:0000256" key="6">
    <source>
        <dbReference type="SAM" id="Phobius"/>
    </source>
</evidence>
<evidence type="ECO:0000256" key="1">
    <source>
        <dbReference type="ARBA" id="ARBA00004651"/>
    </source>
</evidence>
<comment type="subcellular location">
    <subcellularLocation>
        <location evidence="1">Cell membrane</location>
        <topology evidence="1">Multi-pass membrane protein</topology>
    </subcellularLocation>
</comment>
<feature type="transmembrane region" description="Helical" evidence="6">
    <location>
        <begin position="39"/>
        <end position="59"/>
    </location>
</feature>
<evidence type="ECO:0000256" key="2">
    <source>
        <dbReference type="ARBA" id="ARBA00022475"/>
    </source>
</evidence>
<evidence type="ECO:0000256" key="5">
    <source>
        <dbReference type="ARBA" id="ARBA00023136"/>
    </source>
</evidence>
<feature type="transmembrane region" description="Helical" evidence="6">
    <location>
        <begin position="79"/>
        <end position="98"/>
    </location>
</feature>
<protein>
    <submittedName>
        <fullName evidence="8">RDD family protein</fullName>
    </submittedName>
</protein>
<keyword evidence="5 6" id="KW-0472">Membrane</keyword>
<dbReference type="Proteomes" id="UP000242818">
    <property type="component" value="Unassembled WGS sequence"/>
</dbReference>
<evidence type="ECO:0000256" key="3">
    <source>
        <dbReference type="ARBA" id="ARBA00022692"/>
    </source>
</evidence>
<name>A0A1C4G144_9BACT</name>
<dbReference type="InterPro" id="IPR051791">
    <property type="entry name" value="Pra-immunoreactive"/>
</dbReference>
<evidence type="ECO:0000313" key="8">
    <source>
        <dbReference type="EMBL" id="SCC61910.1"/>
    </source>
</evidence>
<keyword evidence="2" id="KW-1003">Cell membrane</keyword>
<gene>
    <name evidence="8" type="ORF">GA0116948_11950</name>
</gene>
<dbReference type="PANTHER" id="PTHR36115">
    <property type="entry name" value="PROLINE-RICH ANTIGEN HOMOLOG-RELATED"/>
    <property type="match status" value="1"/>
</dbReference>
<feature type="domain" description="RDD" evidence="7">
    <location>
        <begin position="25"/>
        <end position="147"/>
    </location>
</feature>
<keyword evidence="3 6" id="KW-0812">Transmembrane</keyword>
<dbReference type="GO" id="GO:0005886">
    <property type="term" value="C:plasma membrane"/>
    <property type="evidence" value="ECO:0007669"/>
    <property type="project" value="UniProtKB-SubCell"/>
</dbReference>
<evidence type="ECO:0000256" key="4">
    <source>
        <dbReference type="ARBA" id="ARBA00022989"/>
    </source>
</evidence>
<organism evidence="8 9">
    <name type="scientific">Chitinophaga costaii</name>
    <dbReference type="NCBI Taxonomy" id="1335309"/>
    <lineage>
        <taxon>Bacteria</taxon>
        <taxon>Pseudomonadati</taxon>
        <taxon>Bacteroidota</taxon>
        <taxon>Chitinophagia</taxon>
        <taxon>Chitinophagales</taxon>
        <taxon>Chitinophagaceae</taxon>
        <taxon>Chitinophaga</taxon>
    </lineage>
</organism>
<dbReference type="Pfam" id="PF06271">
    <property type="entry name" value="RDD"/>
    <property type="match status" value="1"/>
</dbReference>
<accession>A0A1C4G144</accession>
<dbReference type="STRING" id="1335309.GA0116948_11950"/>
<dbReference type="InterPro" id="IPR010432">
    <property type="entry name" value="RDD"/>
</dbReference>
<keyword evidence="9" id="KW-1185">Reference proteome</keyword>
<dbReference type="OrthoDB" id="762068at2"/>
<sequence>MLMAINQHLTELHLEDIEKRSWAIASPWARAVSFLVDGFLFYVSLFLLNFMCLYLPMFVFGYTPPQAVHRPLAEGLPSIFTLLYGVGCIVAYLLYYTLQETWLSGQTLGKRLTGTEAVMVGGGRINFSRALARSICRLIPGDFIFGLTIRGPLHDRLSNTTVIRL</sequence>
<dbReference type="AlphaFoldDB" id="A0A1C4G144"/>
<dbReference type="PANTHER" id="PTHR36115:SF4">
    <property type="entry name" value="MEMBRANE PROTEIN"/>
    <property type="match status" value="1"/>
</dbReference>
<evidence type="ECO:0000313" key="9">
    <source>
        <dbReference type="Proteomes" id="UP000242818"/>
    </source>
</evidence>
<keyword evidence="4 6" id="KW-1133">Transmembrane helix</keyword>
<proteinExistence type="predicted"/>
<reference evidence="8 9" key="1">
    <citation type="submission" date="2016-08" db="EMBL/GenBank/DDBJ databases">
        <authorList>
            <person name="Seilhamer J.J."/>
        </authorList>
    </citation>
    <scope>NUCLEOTIDE SEQUENCE [LARGE SCALE GENOMIC DNA]</scope>
    <source>
        <strain evidence="8 9">A37T2</strain>
    </source>
</reference>
<evidence type="ECO:0000259" key="7">
    <source>
        <dbReference type="Pfam" id="PF06271"/>
    </source>
</evidence>
<dbReference type="EMBL" id="FMAR01000019">
    <property type="protein sequence ID" value="SCC61910.1"/>
    <property type="molecule type" value="Genomic_DNA"/>
</dbReference>